<dbReference type="EMBL" id="CAAALY010060551">
    <property type="protein sequence ID" value="VEL23192.1"/>
    <property type="molecule type" value="Genomic_DNA"/>
</dbReference>
<sequence length="82" mass="8996">FPNDENYAGWFRQGEFSGHGTYHSQSQAVAVAIGLQAPMSSEDELSGIVEQVYIGNWVGNERQGYGVAEVVRSEFSIPTNID</sequence>
<keyword evidence="3" id="KW-1185">Reference proteome</keyword>
<name>A0A3S5ARD1_9PLAT</name>
<gene>
    <name evidence="2" type="ORF">PXEA_LOCUS16632</name>
</gene>
<dbReference type="InterPro" id="IPR003409">
    <property type="entry name" value="MORN"/>
</dbReference>
<evidence type="ECO:0000313" key="2">
    <source>
        <dbReference type="EMBL" id="VEL23192.1"/>
    </source>
</evidence>
<proteinExistence type="predicted"/>
<accession>A0A3S5ARD1</accession>
<organism evidence="2 3">
    <name type="scientific">Protopolystoma xenopodis</name>
    <dbReference type="NCBI Taxonomy" id="117903"/>
    <lineage>
        <taxon>Eukaryota</taxon>
        <taxon>Metazoa</taxon>
        <taxon>Spiralia</taxon>
        <taxon>Lophotrochozoa</taxon>
        <taxon>Platyhelminthes</taxon>
        <taxon>Monogenea</taxon>
        <taxon>Polyopisthocotylea</taxon>
        <taxon>Polystomatidea</taxon>
        <taxon>Polystomatidae</taxon>
        <taxon>Protopolystoma</taxon>
    </lineage>
</organism>
<protein>
    <submittedName>
        <fullName evidence="2">Uncharacterized protein</fullName>
    </submittedName>
</protein>
<feature type="non-terminal residue" evidence="2">
    <location>
        <position position="1"/>
    </location>
</feature>
<dbReference type="AlphaFoldDB" id="A0A3S5ARD1"/>
<evidence type="ECO:0000313" key="3">
    <source>
        <dbReference type="Proteomes" id="UP000784294"/>
    </source>
</evidence>
<keyword evidence="1" id="KW-0677">Repeat</keyword>
<evidence type="ECO:0000256" key="1">
    <source>
        <dbReference type="ARBA" id="ARBA00022737"/>
    </source>
</evidence>
<dbReference type="Proteomes" id="UP000784294">
    <property type="component" value="Unassembled WGS sequence"/>
</dbReference>
<comment type="caution">
    <text evidence="2">The sequence shown here is derived from an EMBL/GenBank/DDBJ whole genome shotgun (WGS) entry which is preliminary data.</text>
</comment>
<reference evidence="2" key="1">
    <citation type="submission" date="2018-11" db="EMBL/GenBank/DDBJ databases">
        <authorList>
            <consortium name="Pathogen Informatics"/>
        </authorList>
    </citation>
    <scope>NUCLEOTIDE SEQUENCE</scope>
</reference>
<dbReference type="Pfam" id="PF02493">
    <property type="entry name" value="MORN"/>
    <property type="match status" value="2"/>
</dbReference>